<sequence>MDSSHGTAGPLSDEEGQQFVTLLRRYLHHELDQFEFVMTETEYGPIYAIFTNKLPEGWPAEAFRPF</sequence>
<dbReference type="RefSeq" id="WP_103888733.1">
    <property type="nucleotide sequence ID" value="NZ_FNVU01000014.1"/>
</dbReference>
<accession>A0A1H6DCL0</accession>
<keyword evidence="2" id="KW-1185">Reference proteome</keyword>
<evidence type="ECO:0000313" key="1">
    <source>
        <dbReference type="EMBL" id="SEG83197.1"/>
    </source>
</evidence>
<evidence type="ECO:0000313" key="2">
    <source>
        <dbReference type="Proteomes" id="UP000236754"/>
    </source>
</evidence>
<dbReference type="EMBL" id="FNVU01000014">
    <property type="protein sequence ID" value="SEG83197.1"/>
    <property type="molecule type" value="Genomic_DNA"/>
</dbReference>
<reference evidence="1 2" key="1">
    <citation type="submission" date="2016-10" db="EMBL/GenBank/DDBJ databases">
        <authorList>
            <person name="de Groot N.N."/>
        </authorList>
    </citation>
    <scope>NUCLEOTIDE SEQUENCE [LARGE SCALE GENOMIC DNA]</scope>
    <source>
        <strain evidence="1 2">CGMCC 4.2023</strain>
    </source>
</reference>
<organism evidence="1 2">
    <name type="scientific">Actinacidiphila yanglinensis</name>
    <dbReference type="NCBI Taxonomy" id="310779"/>
    <lineage>
        <taxon>Bacteria</taxon>
        <taxon>Bacillati</taxon>
        <taxon>Actinomycetota</taxon>
        <taxon>Actinomycetes</taxon>
        <taxon>Kitasatosporales</taxon>
        <taxon>Streptomycetaceae</taxon>
        <taxon>Actinacidiphila</taxon>
    </lineage>
</organism>
<dbReference type="Proteomes" id="UP000236754">
    <property type="component" value="Unassembled WGS sequence"/>
</dbReference>
<name>A0A1H6DCL0_9ACTN</name>
<gene>
    <name evidence="1" type="ORF">SAMN05216223_11418</name>
</gene>
<dbReference type="AlphaFoldDB" id="A0A1H6DCL0"/>
<dbReference type="OrthoDB" id="4559689at2"/>
<proteinExistence type="predicted"/>
<protein>
    <submittedName>
        <fullName evidence="1">Uncharacterized protein</fullName>
    </submittedName>
</protein>